<evidence type="ECO:0000259" key="1">
    <source>
        <dbReference type="Pfam" id="PF12867"/>
    </source>
</evidence>
<organism evidence="2 3">
    <name type="scientific">Candidatus Segetimicrobium genomatis</name>
    <dbReference type="NCBI Taxonomy" id="2569760"/>
    <lineage>
        <taxon>Bacteria</taxon>
        <taxon>Bacillati</taxon>
        <taxon>Candidatus Sysuimicrobiota</taxon>
        <taxon>Candidatus Sysuimicrobiia</taxon>
        <taxon>Candidatus Sysuimicrobiales</taxon>
        <taxon>Candidatus Segetimicrobiaceae</taxon>
        <taxon>Candidatus Segetimicrobium</taxon>
    </lineage>
</organism>
<dbReference type="SUPFAM" id="SSF109854">
    <property type="entry name" value="DinB/YfiT-like putative metalloenzymes"/>
    <property type="match status" value="1"/>
</dbReference>
<dbReference type="InterPro" id="IPR024775">
    <property type="entry name" value="DinB-like"/>
</dbReference>
<dbReference type="AlphaFoldDB" id="A0A537LU25"/>
<comment type="caution">
    <text evidence="2">The sequence shown here is derived from an EMBL/GenBank/DDBJ whole genome shotgun (WGS) entry which is preliminary data.</text>
</comment>
<proteinExistence type="predicted"/>
<dbReference type="Pfam" id="PF12867">
    <property type="entry name" value="DinB_2"/>
    <property type="match status" value="1"/>
</dbReference>
<protein>
    <submittedName>
        <fullName evidence="2">DinB family protein</fullName>
    </submittedName>
</protein>
<feature type="non-terminal residue" evidence="2">
    <location>
        <position position="142"/>
    </location>
</feature>
<dbReference type="Proteomes" id="UP000320393">
    <property type="component" value="Unassembled WGS sequence"/>
</dbReference>
<dbReference type="Gene3D" id="1.20.120.450">
    <property type="entry name" value="dinb family like domain"/>
    <property type="match status" value="1"/>
</dbReference>
<reference evidence="2 3" key="1">
    <citation type="journal article" date="2019" name="Nat. Microbiol.">
        <title>Mediterranean grassland soil C-N compound turnover is dependent on rainfall and depth, and is mediated by genomically divergent microorganisms.</title>
        <authorList>
            <person name="Diamond S."/>
            <person name="Andeer P.F."/>
            <person name="Li Z."/>
            <person name="Crits-Christoph A."/>
            <person name="Burstein D."/>
            <person name="Anantharaman K."/>
            <person name="Lane K.R."/>
            <person name="Thomas B.C."/>
            <person name="Pan C."/>
            <person name="Northen T.R."/>
            <person name="Banfield J.F."/>
        </authorList>
    </citation>
    <scope>NUCLEOTIDE SEQUENCE [LARGE SCALE GENOMIC DNA]</scope>
    <source>
        <strain evidence="2">NP_5</strain>
    </source>
</reference>
<dbReference type="InterPro" id="IPR034660">
    <property type="entry name" value="DinB/YfiT-like"/>
</dbReference>
<dbReference type="EMBL" id="VBAM01000226">
    <property type="protein sequence ID" value="TMJ11503.1"/>
    <property type="molecule type" value="Genomic_DNA"/>
</dbReference>
<evidence type="ECO:0000313" key="2">
    <source>
        <dbReference type="EMBL" id="TMJ11503.1"/>
    </source>
</evidence>
<sequence length="142" mass="15608">MLTSARIDALIAAYAEGTRLLETALAGISGEELRFTPGPEHWSIHENIIHLADTELVYAARLRYLLAEPAKIPESFAGFRWSRALDYRSQSLEGALTFFGAIRAATTAFLKTLPPGAWDKVGLHWDQQDAEPALRTLTAAQA</sequence>
<gene>
    <name evidence="2" type="ORF">E6H02_06880</name>
</gene>
<feature type="domain" description="DinB-like" evidence="1">
    <location>
        <begin position="16"/>
        <end position="129"/>
    </location>
</feature>
<name>A0A537LU25_9BACT</name>
<evidence type="ECO:0000313" key="3">
    <source>
        <dbReference type="Proteomes" id="UP000320393"/>
    </source>
</evidence>
<accession>A0A537LU25</accession>